<dbReference type="EMBL" id="JBBHKQ010000001">
    <property type="protein sequence ID" value="MEJ5901389.1"/>
    <property type="molecule type" value="Genomic_DNA"/>
</dbReference>
<evidence type="ECO:0000313" key="1">
    <source>
        <dbReference type="EMBL" id="MEJ5901389.1"/>
    </source>
</evidence>
<sequence>MTTITYKDVVVEALTKEPAPYNNTAGLGPNCIKVTATVSVDGTPAQHDSILGFEEGTANVLDKAGTAIQPNDDSTFTITSDANGLIEFNFFYDKEVIFTPYMVPVGDESVKVDLPSQIAFMTVKPTVGKYGYPVIENIVKGKIQIDPSQATIPVALPRMATAIYTDWKHAKTALLVQGKTTEIYFGELGTVIASGYPVSVAGLNTDGSSPNTFRFMIFNGETADDGMWVDYAVELRDDADSRPTDLRTQTEVVHMYNYNTEITSATLPIDFWFPLPASPTGLYQMGNIIQIELRLDAYMHGTNTPKHGHVTATTQGLAQTDFDTAKQKGYIAITLTPAGGNLDDYSMSRDGTLGSFEIDYTVRDANYNILGRPIHTVTGLLNTGGPLSREK</sequence>
<gene>
    <name evidence="1" type="ORF">WIX40_14840</name>
</gene>
<dbReference type="RefSeq" id="WP_339440446.1">
    <property type="nucleotide sequence ID" value="NZ_JBBHKQ010000001.1"/>
</dbReference>
<organism evidence="1 2">
    <name type="scientific">Ochrobactrum teleogrylli</name>
    <dbReference type="NCBI Taxonomy" id="2479765"/>
    <lineage>
        <taxon>Bacteria</taxon>
        <taxon>Pseudomonadati</taxon>
        <taxon>Pseudomonadota</taxon>
        <taxon>Alphaproteobacteria</taxon>
        <taxon>Hyphomicrobiales</taxon>
        <taxon>Brucellaceae</taxon>
        <taxon>Brucella/Ochrobactrum group</taxon>
        <taxon>Ochrobactrum</taxon>
    </lineage>
</organism>
<comment type="caution">
    <text evidence="1">The sequence shown here is derived from an EMBL/GenBank/DDBJ whole genome shotgun (WGS) entry which is preliminary data.</text>
</comment>
<dbReference type="AlphaFoldDB" id="A0ABD5JYR2"/>
<protein>
    <submittedName>
        <fullName evidence="1">Uncharacterized protein</fullName>
    </submittedName>
</protein>
<proteinExistence type="predicted"/>
<dbReference type="Proteomes" id="UP001362311">
    <property type="component" value="Unassembled WGS sequence"/>
</dbReference>
<name>A0ABD5JYR2_9HYPH</name>
<reference evidence="1 2" key="1">
    <citation type="submission" date="2024-03" db="EMBL/GenBank/DDBJ databases">
        <title>Reference genomes for the five species model microbial community.</title>
        <authorList>
            <person name="Padfield D."/>
        </authorList>
    </citation>
    <scope>NUCLEOTIDE SEQUENCE [LARGE SCALE GENOMIC DNA]</scope>
    <source>
        <strain evidence="1 2">AB1</strain>
    </source>
</reference>
<accession>A0ABD5JYR2</accession>
<evidence type="ECO:0000313" key="2">
    <source>
        <dbReference type="Proteomes" id="UP001362311"/>
    </source>
</evidence>